<dbReference type="Proteomes" id="UP001501094">
    <property type="component" value="Unassembled WGS sequence"/>
</dbReference>
<evidence type="ECO:0000313" key="3">
    <source>
        <dbReference type="Proteomes" id="UP001501094"/>
    </source>
</evidence>
<protein>
    <submittedName>
        <fullName evidence="2">Copper transporter</fullName>
    </submittedName>
</protein>
<evidence type="ECO:0000313" key="2">
    <source>
        <dbReference type="EMBL" id="GAA1870397.1"/>
    </source>
</evidence>
<reference evidence="3" key="1">
    <citation type="journal article" date="2019" name="Int. J. Syst. Evol. Microbiol.">
        <title>The Global Catalogue of Microorganisms (GCM) 10K type strain sequencing project: providing services to taxonomists for standard genome sequencing and annotation.</title>
        <authorList>
            <consortium name="The Broad Institute Genomics Platform"/>
            <consortium name="The Broad Institute Genome Sequencing Center for Infectious Disease"/>
            <person name="Wu L."/>
            <person name="Ma J."/>
        </authorList>
    </citation>
    <scope>NUCLEOTIDE SEQUENCE [LARGE SCALE GENOMIC DNA]</scope>
    <source>
        <strain evidence="3">JCM 14326</strain>
    </source>
</reference>
<proteinExistence type="predicted"/>
<dbReference type="InterPro" id="IPR021522">
    <property type="entry name" value="MctB"/>
</dbReference>
<dbReference type="EMBL" id="BAAANL010000006">
    <property type="protein sequence ID" value="GAA1870397.1"/>
    <property type="molecule type" value="Genomic_DNA"/>
</dbReference>
<comment type="caution">
    <text evidence="2">The sequence shown here is derived from an EMBL/GenBank/DDBJ whole genome shotgun (WGS) entry which is preliminary data.</text>
</comment>
<gene>
    <name evidence="2" type="ORF">GCM10009751_31880</name>
</gene>
<organism evidence="2 3">
    <name type="scientific">Myceligenerans crystallogenes</name>
    <dbReference type="NCBI Taxonomy" id="316335"/>
    <lineage>
        <taxon>Bacteria</taxon>
        <taxon>Bacillati</taxon>
        <taxon>Actinomycetota</taxon>
        <taxon>Actinomycetes</taxon>
        <taxon>Micrococcales</taxon>
        <taxon>Promicromonosporaceae</taxon>
        <taxon>Myceligenerans</taxon>
    </lineage>
</organism>
<dbReference type="RefSeq" id="WP_344104774.1">
    <property type="nucleotide sequence ID" value="NZ_BAAANL010000006.1"/>
</dbReference>
<dbReference type="Pfam" id="PF11382">
    <property type="entry name" value="MctB"/>
    <property type="match status" value="1"/>
</dbReference>
<accession>A0ABP4ZSR9</accession>
<keyword evidence="3" id="KW-1185">Reference proteome</keyword>
<evidence type="ECO:0000256" key="1">
    <source>
        <dbReference type="SAM" id="MobiDB-lite"/>
    </source>
</evidence>
<feature type="region of interest" description="Disordered" evidence="1">
    <location>
        <begin position="317"/>
        <end position="339"/>
    </location>
</feature>
<feature type="compositionally biased region" description="Low complexity" evidence="1">
    <location>
        <begin position="236"/>
        <end position="247"/>
    </location>
</feature>
<name>A0ABP4ZSR9_9MICO</name>
<feature type="region of interest" description="Disordered" evidence="1">
    <location>
        <begin position="227"/>
        <end position="249"/>
    </location>
</feature>
<sequence>MIDFRYHLVSLISVFLALAVGIILGAGPLQGTLGETLTRQVDSLREERNDLRAQLDATTGFLQADETFLAAAAPRLLDGALAGRHVAVVSLGEVPAATRSGVTEQLEAAGADVVGTARLPVTWTSVEEETSQETVAEGLRRYLTDAGIETPRDEPATTLGAAVALALVGTGPAGSRSDDAVDLESQLERFDLLDVAGEQTAPADAVVLLTAAPVTEDGAEASAYAALGTPEPEPEPTVSPSAEPASPRHAGDVWTAAAAGASLVSGTLVLSGPAGDGDDPVQRVRSDDELARDLTTVSDPASLVGQVTVPLALAAASAGQDGHYGPEADATAIPPVPGE</sequence>